<dbReference type="SUPFAM" id="SSF50998">
    <property type="entry name" value="Quinoprotein alcohol dehydrogenase-like"/>
    <property type="match status" value="1"/>
</dbReference>
<evidence type="ECO:0000313" key="2">
    <source>
        <dbReference type="Proteomes" id="UP000036908"/>
    </source>
</evidence>
<name>A0A0L8AIG8_9BACT</name>
<protein>
    <recommendedName>
        <fullName evidence="3">DUF3352 domain-containing protein</fullName>
    </recommendedName>
</protein>
<comment type="caution">
    <text evidence="1">The sequence shown here is derived from an EMBL/GenBank/DDBJ whole genome shotgun (WGS) entry which is preliminary data.</text>
</comment>
<gene>
    <name evidence="1" type="ORF">OB69_14575</name>
</gene>
<keyword evidence="2" id="KW-1185">Reference proteome</keyword>
<evidence type="ECO:0008006" key="3">
    <source>
        <dbReference type="Google" id="ProtNLM"/>
    </source>
</evidence>
<dbReference type="PATRIC" id="fig|1566026.4.peg.1226"/>
<dbReference type="InterPro" id="IPR011047">
    <property type="entry name" value="Quinoprotein_ADH-like_sf"/>
</dbReference>
<dbReference type="InterPro" id="IPR015943">
    <property type="entry name" value="WD40/YVTN_repeat-like_dom_sf"/>
</dbReference>
<proteinExistence type="predicted"/>
<organism evidence="1 2">
    <name type="scientific">Roseivirga seohaensis subsp. aquiponti</name>
    <dbReference type="NCBI Taxonomy" id="1566026"/>
    <lineage>
        <taxon>Bacteria</taxon>
        <taxon>Pseudomonadati</taxon>
        <taxon>Bacteroidota</taxon>
        <taxon>Cytophagia</taxon>
        <taxon>Cytophagales</taxon>
        <taxon>Roseivirgaceae</taxon>
        <taxon>Roseivirga</taxon>
    </lineage>
</organism>
<dbReference type="AlphaFoldDB" id="A0A0L8AIG8"/>
<evidence type="ECO:0000313" key="1">
    <source>
        <dbReference type="EMBL" id="KOF01960.1"/>
    </source>
</evidence>
<reference evidence="2" key="1">
    <citation type="submission" date="2014-11" db="EMBL/GenBank/DDBJ databases">
        <title>Genome sequencing of Roseivirga sp. D-25.</title>
        <authorList>
            <person name="Selvaratnam C."/>
            <person name="Thevarajoo S."/>
            <person name="Goh K.M."/>
            <person name="Eee R."/>
            <person name="Chan K.-G."/>
            <person name="Chong C.S."/>
        </authorList>
    </citation>
    <scope>NUCLEOTIDE SEQUENCE [LARGE SCALE GENOMIC DNA]</scope>
    <source>
        <strain evidence="2">D-25</strain>
    </source>
</reference>
<dbReference type="Proteomes" id="UP000036908">
    <property type="component" value="Unassembled WGS sequence"/>
</dbReference>
<accession>A0A0L8AIG8</accession>
<dbReference type="EMBL" id="JSVA01000017">
    <property type="protein sequence ID" value="KOF01960.1"/>
    <property type="molecule type" value="Genomic_DNA"/>
</dbReference>
<dbReference type="RefSeq" id="WP_053224479.1">
    <property type="nucleotide sequence ID" value="NZ_JSVA01000017.1"/>
</dbReference>
<dbReference type="Gene3D" id="2.130.10.10">
    <property type="entry name" value="YVTN repeat-like/Quinoprotein amine dehydrogenase"/>
    <property type="match status" value="1"/>
</dbReference>
<sequence>MKTKTLLVTLLILVVSGAVGYIYFFEKDGDTEIQKLIPANSLALITIDNVSNAIDEYSDFPWWDEASSLPFINALTEANTKIDSLVRAGVLQSKINENPVYVSFHLTSNNSIEPLFFIGSDGFEWLPTNIKKLANLWFNKELLFESRIFNEKLIYEAEVQQSKWGFISLGNYLVISTNSVLLEDVIRAEEDESNRLIKSEMKVDENQKGVNLLLNTDRIGRLKNVFTSNTEPSRNQLKGLINITVEPSNEGLTFNGISVTGQDLDQRLPSNAIVNVENFIPSSASFVRWFGVEEGQNSSLNGFDIASFQKLQNSEVCEVNIVLGANTMSQVLLSEVADVPEISKMLEDISKASRAEGDTLFTESFINNEIRFVNDAQFLGKAYGERYMKSGKPYYAFFNNVMLISDNIDALKTVLIDYDAENTWGRIPEKRRYLDNLVQEANITQLNNFEYYLDPLVNSFNPKWKAFFKEHIQLFSSFDNFNFQINEASNRLIVSAELTFNESVKGTVARNTNSSAEPVSREVGLNLVTNTYGNSKLITKPYIVKNHVNNEQEIAFQDELHQLYLVDRTGNILWKKQLEGKINGAIEQVDFYANRKLQYLIFTDSAVHLIDRNGDDVEGFPVPFNTELPVVQYSVVDYDNSKNYRYATTDRRGNVYLLSKEGEMLEGWAPKVIGSALRAAPEHVRIRGRDCFVVVETNGNVHLLNRRGEEYPGFPYNTDKRISGDYFIQQGPSFNESYIKILSEDGELLSLDFNGTVKGRNQMVKPSVSSRFIAVRDKLNTGLLTVRKDNNQFTVFDEKAQRKFDHDFKGQGDWVFEYYNFRNDSELYVAQNLATGDLVILDDQGKEIFSKEAFSTNPVGILYYQNKREYELFVNFDNQMAIYTFTK</sequence>
<dbReference type="OrthoDB" id="1093345at2"/>